<evidence type="ECO:0000256" key="1">
    <source>
        <dbReference type="SAM" id="SignalP"/>
    </source>
</evidence>
<sequence length="388" mass="41841">MVQCRSTSLASVAAYSLLLLLPPLLIAAQPGGDPNVAACEYLDDAFDICWRRRRLEYNDPSVAQCICNVGGIPDPLIDSAVPMCTSFLKSRGRESRATAFYSSFNGYCASYRSGSGGGTTGVITTTSAPAFRGRATCEEILEIYDRCQRSPQDLITQPEVASCICHNPAGTFTTGFDDLLPQCYSWATAPEPEFATEISSLFGFCTRFGTFTFNVTSMTSQFPPRTSTRRTIPSFSFSQIEDPASTACEQMARTANACRTGPLDPLTRLGVANCICLDPNDPKSGFGVAFETLLSRCYPYARTRSPAAASEIEKLSGYCTRFADGGKTYTITTTDTNTTRTVTDNVFVSSTGPPVETNPATNVAGRYKVDLITSLLFSTAMAIVGLFL</sequence>
<dbReference type="AlphaFoldDB" id="A0AAV9VA27"/>
<name>A0AAV9VA27_9PEZI</name>
<dbReference type="EMBL" id="JAVHNS010000004">
    <property type="protein sequence ID" value="KAK6358790.1"/>
    <property type="molecule type" value="Genomic_DNA"/>
</dbReference>
<gene>
    <name evidence="2" type="ORF">TWF730_008109</name>
</gene>
<accession>A0AAV9VA27</accession>
<feature type="signal peptide" evidence="1">
    <location>
        <begin position="1"/>
        <end position="28"/>
    </location>
</feature>
<organism evidence="2 3">
    <name type="scientific">Orbilia blumenaviensis</name>
    <dbReference type="NCBI Taxonomy" id="1796055"/>
    <lineage>
        <taxon>Eukaryota</taxon>
        <taxon>Fungi</taxon>
        <taxon>Dikarya</taxon>
        <taxon>Ascomycota</taxon>
        <taxon>Pezizomycotina</taxon>
        <taxon>Orbiliomycetes</taxon>
        <taxon>Orbiliales</taxon>
        <taxon>Orbiliaceae</taxon>
        <taxon>Orbilia</taxon>
    </lineage>
</organism>
<feature type="chain" id="PRO_5043664863" evidence="1">
    <location>
        <begin position="29"/>
        <end position="388"/>
    </location>
</feature>
<keyword evidence="3" id="KW-1185">Reference proteome</keyword>
<keyword evidence="1" id="KW-0732">Signal</keyword>
<protein>
    <submittedName>
        <fullName evidence="2">Uncharacterized protein</fullName>
    </submittedName>
</protein>
<proteinExistence type="predicted"/>
<dbReference type="Proteomes" id="UP001373714">
    <property type="component" value="Unassembled WGS sequence"/>
</dbReference>
<reference evidence="2 3" key="1">
    <citation type="submission" date="2019-10" db="EMBL/GenBank/DDBJ databases">
        <authorList>
            <person name="Palmer J.M."/>
        </authorList>
    </citation>
    <scope>NUCLEOTIDE SEQUENCE [LARGE SCALE GENOMIC DNA]</scope>
    <source>
        <strain evidence="2 3">TWF730</strain>
    </source>
</reference>
<comment type="caution">
    <text evidence="2">The sequence shown here is derived from an EMBL/GenBank/DDBJ whole genome shotgun (WGS) entry which is preliminary data.</text>
</comment>
<evidence type="ECO:0000313" key="3">
    <source>
        <dbReference type="Proteomes" id="UP001373714"/>
    </source>
</evidence>
<evidence type="ECO:0000313" key="2">
    <source>
        <dbReference type="EMBL" id="KAK6358790.1"/>
    </source>
</evidence>